<comment type="caution">
    <text evidence="1">The sequence shown here is derived from an EMBL/GenBank/DDBJ whole genome shotgun (WGS) entry which is preliminary data.</text>
</comment>
<dbReference type="Proteomes" id="UP001189429">
    <property type="component" value="Unassembled WGS sequence"/>
</dbReference>
<dbReference type="EMBL" id="CAUYUJ010014315">
    <property type="protein sequence ID" value="CAK0839698.1"/>
    <property type="molecule type" value="Genomic_DNA"/>
</dbReference>
<reference evidence="1" key="1">
    <citation type="submission" date="2023-10" db="EMBL/GenBank/DDBJ databases">
        <authorList>
            <person name="Chen Y."/>
            <person name="Shah S."/>
            <person name="Dougan E. K."/>
            <person name="Thang M."/>
            <person name="Chan C."/>
        </authorList>
    </citation>
    <scope>NUCLEOTIDE SEQUENCE [LARGE SCALE GENOMIC DNA]</scope>
</reference>
<protein>
    <submittedName>
        <fullName evidence="1">Uncharacterized protein</fullName>
    </submittedName>
</protein>
<evidence type="ECO:0000313" key="1">
    <source>
        <dbReference type="EMBL" id="CAK0839698.1"/>
    </source>
</evidence>
<name>A0ABN9T4H2_9DINO</name>
<proteinExistence type="predicted"/>
<evidence type="ECO:0000313" key="2">
    <source>
        <dbReference type="Proteomes" id="UP001189429"/>
    </source>
</evidence>
<keyword evidence="2" id="KW-1185">Reference proteome</keyword>
<organism evidence="1 2">
    <name type="scientific">Prorocentrum cordatum</name>
    <dbReference type="NCBI Taxonomy" id="2364126"/>
    <lineage>
        <taxon>Eukaryota</taxon>
        <taxon>Sar</taxon>
        <taxon>Alveolata</taxon>
        <taxon>Dinophyceae</taxon>
        <taxon>Prorocentrales</taxon>
        <taxon>Prorocentraceae</taxon>
        <taxon>Prorocentrum</taxon>
    </lineage>
</organism>
<sequence>MLIRMVRQRVAFIGAQSAAGLSRDGLLASQTQSLCATFATTVGISIAVATDVSAEIAGGPWSDEQKQRLATSLSAAAAANAQVGGPRLPRPVQYCDALEHFLTQEDWDVICDPARPKGPKVTVLTTRMWRLGLTCPSEDLLQRAVAIICCKGELGALNFQNKKAMAADIQKEIKDMNVLDAWPFAHMRRYPLLPIDLADDARNFAYDGTAGPITAPSLGPHALQLMAKSVPTRDTHKGLQREIATEGSGASSADALQLTSGFDRRQPQRGVQLDMQSQMLAMGQFMQQMFAQFGPKGIGGNHFLMVLLSRPQAFLNLFLILMLRLLRQ</sequence>
<accession>A0ABN9T4H2</accession>
<gene>
    <name evidence="1" type="ORF">PCOR1329_LOCUS35315</name>
</gene>